<dbReference type="Proteomes" id="UP000653343">
    <property type="component" value="Unassembled WGS sequence"/>
</dbReference>
<comment type="caution">
    <text evidence="2">The sequence shown here is derived from an EMBL/GenBank/DDBJ whole genome shotgun (WGS) entry which is preliminary data.</text>
</comment>
<keyword evidence="3" id="KW-1185">Reference proteome</keyword>
<dbReference type="CDD" id="cd01822">
    <property type="entry name" value="Lysophospholipase_L1_like"/>
    <property type="match status" value="1"/>
</dbReference>
<dbReference type="Pfam" id="PF13472">
    <property type="entry name" value="Lipase_GDSL_2"/>
    <property type="match status" value="1"/>
</dbReference>
<evidence type="ECO:0000259" key="1">
    <source>
        <dbReference type="Pfam" id="PF13472"/>
    </source>
</evidence>
<evidence type="ECO:0000313" key="2">
    <source>
        <dbReference type="EMBL" id="GGX49041.1"/>
    </source>
</evidence>
<dbReference type="InterPro" id="IPR013830">
    <property type="entry name" value="SGNH_hydro"/>
</dbReference>
<protein>
    <submittedName>
        <fullName evidence="2">Arylesterase</fullName>
    </submittedName>
</protein>
<dbReference type="PANTHER" id="PTHR30383:SF24">
    <property type="entry name" value="THIOESTERASE 1_PROTEASE 1_LYSOPHOSPHOLIPASE L1"/>
    <property type="match status" value="1"/>
</dbReference>
<dbReference type="EMBL" id="BMYU01000008">
    <property type="protein sequence ID" value="GGX49041.1"/>
    <property type="molecule type" value="Genomic_DNA"/>
</dbReference>
<dbReference type="SUPFAM" id="SSF52266">
    <property type="entry name" value="SGNH hydrolase"/>
    <property type="match status" value="1"/>
</dbReference>
<proteinExistence type="predicted"/>
<organism evidence="2 3">
    <name type="scientific">Undibacterium squillarum</name>
    <dbReference type="NCBI Taxonomy" id="1131567"/>
    <lineage>
        <taxon>Bacteria</taxon>
        <taxon>Pseudomonadati</taxon>
        <taxon>Pseudomonadota</taxon>
        <taxon>Betaproteobacteria</taxon>
        <taxon>Burkholderiales</taxon>
        <taxon>Oxalobacteraceae</taxon>
        <taxon>Undibacterium</taxon>
    </lineage>
</organism>
<gene>
    <name evidence="2" type="primary">tesA</name>
    <name evidence="2" type="ORF">GCM10010946_29580</name>
</gene>
<dbReference type="InterPro" id="IPR051532">
    <property type="entry name" value="Ester_Hydrolysis_Enzymes"/>
</dbReference>
<name>A0ABQ2Y356_9BURK</name>
<accession>A0ABQ2Y356</accession>
<reference evidence="3" key="1">
    <citation type="journal article" date="2019" name="Int. J. Syst. Evol. Microbiol.">
        <title>The Global Catalogue of Microorganisms (GCM) 10K type strain sequencing project: providing services to taxonomists for standard genome sequencing and annotation.</title>
        <authorList>
            <consortium name="The Broad Institute Genomics Platform"/>
            <consortium name="The Broad Institute Genome Sequencing Center for Infectious Disease"/>
            <person name="Wu L."/>
            <person name="Ma J."/>
        </authorList>
    </citation>
    <scope>NUCLEOTIDE SEQUENCE [LARGE SCALE GENOMIC DNA]</scope>
    <source>
        <strain evidence="3">KCTC 23917</strain>
    </source>
</reference>
<feature type="domain" description="SGNH hydrolase-type esterase" evidence="1">
    <location>
        <begin position="2"/>
        <end position="160"/>
    </location>
</feature>
<sequence length="181" mass="19974">MLGDSLSAEYGLPRGKGWVALLDARLQTRHPGWQVNNASISGETTAGGKSRLPALLKQHQPAIVIIELGGNDALRGLALQHSENNLREMVQASKQSGAAVLILGMRMPPNYGSQYTEKFSALFAQVAQQEKTGLLPFFLDKIADKPDWFQADRIHPNTLAQEQMLDNVWPHLEPLLKAKKK</sequence>
<dbReference type="PANTHER" id="PTHR30383">
    <property type="entry name" value="THIOESTERASE 1/PROTEASE 1/LYSOPHOSPHOLIPASE L1"/>
    <property type="match status" value="1"/>
</dbReference>
<evidence type="ECO:0000313" key="3">
    <source>
        <dbReference type="Proteomes" id="UP000653343"/>
    </source>
</evidence>
<dbReference type="Gene3D" id="3.40.50.1110">
    <property type="entry name" value="SGNH hydrolase"/>
    <property type="match status" value="1"/>
</dbReference>
<dbReference type="InterPro" id="IPR036514">
    <property type="entry name" value="SGNH_hydro_sf"/>
</dbReference>